<accession>A0A7W6WBR6</accession>
<reference evidence="2 3" key="1">
    <citation type="submission" date="2020-08" db="EMBL/GenBank/DDBJ databases">
        <title>Genome sequencing of Purple Non-Sulfur Bacteria from various extreme environments.</title>
        <authorList>
            <person name="Mayer M."/>
        </authorList>
    </citation>
    <scope>NUCLEOTIDE SEQUENCE [LARGE SCALE GENOMIC DNA]</scope>
    <source>
        <strain evidence="2 3">JA131</strain>
    </source>
</reference>
<evidence type="ECO:0000313" key="1">
    <source>
        <dbReference type="EMBL" id="MBB4267179.1"/>
    </source>
</evidence>
<proteinExistence type="predicted"/>
<sequence length="59" mass="6683">MHVPTHTDLSWLSLDDLKGLYLKVFNAAATARPNTATRRRAIEAREAIARELRSRRPAP</sequence>
<dbReference type="RefSeq" id="WP_184046318.1">
    <property type="nucleotide sequence ID" value="NZ_JACIGK010000022.1"/>
</dbReference>
<protein>
    <submittedName>
        <fullName evidence="2">Uncharacterized protein</fullName>
    </submittedName>
</protein>
<keyword evidence="3" id="KW-1185">Reference proteome</keyword>
<dbReference type="EMBL" id="JACIGK010000082">
    <property type="protein sequence ID" value="MBB4268294.1"/>
    <property type="molecule type" value="Genomic_DNA"/>
</dbReference>
<evidence type="ECO:0000313" key="2">
    <source>
        <dbReference type="EMBL" id="MBB4268294.1"/>
    </source>
</evidence>
<gene>
    <name evidence="1" type="ORF">GGD89_002820</name>
    <name evidence="2" type="ORF">GGD89_003958</name>
</gene>
<dbReference type="Proteomes" id="UP000554286">
    <property type="component" value="Unassembled WGS sequence"/>
</dbReference>
<dbReference type="AlphaFoldDB" id="A0A7W6WBR6"/>
<organism evidence="2 3">
    <name type="scientific">Roseospira visakhapatnamensis</name>
    <dbReference type="NCBI Taxonomy" id="390880"/>
    <lineage>
        <taxon>Bacteria</taxon>
        <taxon>Pseudomonadati</taxon>
        <taxon>Pseudomonadota</taxon>
        <taxon>Alphaproteobacteria</taxon>
        <taxon>Rhodospirillales</taxon>
        <taxon>Rhodospirillaceae</taxon>
        <taxon>Roseospira</taxon>
    </lineage>
</organism>
<comment type="caution">
    <text evidence="2">The sequence shown here is derived from an EMBL/GenBank/DDBJ whole genome shotgun (WGS) entry which is preliminary data.</text>
</comment>
<dbReference type="EMBL" id="JACIGK010000022">
    <property type="protein sequence ID" value="MBB4267179.1"/>
    <property type="molecule type" value="Genomic_DNA"/>
</dbReference>
<evidence type="ECO:0000313" key="3">
    <source>
        <dbReference type="Proteomes" id="UP000554286"/>
    </source>
</evidence>
<name>A0A7W6WBR6_9PROT</name>